<dbReference type="InterPro" id="IPR013320">
    <property type="entry name" value="ConA-like_dom_sf"/>
</dbReference>
<feature type="domain" description="GH16" evidence="1">
    <location>
        <begin position="29"/>
        <end position="283"/>
    </location>
</feature>
<dbReference type="PANTHER" id="PTHR10963">
    <property type="entry name" value="GLYCOSYL HYDROLASE-RELATED"/>
    <property type="match status" value="1"/>
</dbReference>
<dbReference type="InParanoid" id="A0A2T3BB65"/>
<dbReference type="InterPro" id="IPR000757">
    <property type="entry name" value="Beta-glucanase-like"/>
</dbReference>
<dbReference type="OrthoDB" id="192832at2759"/>
<keyword evidence="2" id="KW-0378">Hydrolase</keyword>
<dbReference type="STRING" id="857342.A0A2T3BB65"/>
<dbReference type="GeneID" id="36570409"/>
<evidence type="ECO:0000259" key="1">
    <source>
        <dbReference type="PROSITE" id="PS51762"/>
    </source>
</evidence>
<accession>A0A2T3BB65</accession>
<dbReference type="Gene3D" id="2.60.120.200">
    <property type="match status" value="1"/>
</dbReference>
<dbReference type="RefSeq" id="XP_024724137.1">
    <property type="nucleotide sequence ID" value="XM_024862328.1"/>
</dbReference>
<dbReference type="AlphaFoldDB" id="A0A2T3BB65"/>
<name>A0A2T3BB65_AMORE</name>
<dbReference type="PANTHER" id="PTHR10963:SF53">
    <property type="entry name" value="GH16 DOMAIN-CONTAINING PROTEIN"/>
    <property type="match status" value="1"/>
</dbReference>
<sequence length="283" mass="31773">MSGFFKKLNTLKASLESHLDGPSRQPSPAYWIASFSPNHPVTEIFRRETGDHGWGNAELENYTDSDRNSFFRPTGNGGHSLVLKAIAEGDSLTSARLTSYVTLGRDRGYLSARITAPSARGIWPAFWLLPSEPFSWPTDGEVDIMESWNGDRVNHSCLHWGHYNGEDHDKHRVVDTQNHDVARPEGHDYGFAWDQAPDGQGRLLWYIDGRPVMKAAIPQGIRRIADFQVKLNIAMGGNVMQGQRPDNGEYEMVVHNMGLFDSPPGGWDAVERDWRNTPEGHGY</sequence>
<gene>
    <name evidence="2" type="ORF">M430DRAFT_134051</name>
</gene>
<dbReference type="GO" id="GO:0005975">
    <property type="term" value="P:carbohydrate metabolic process"/>
    <property type="evidence" value="ECO:0007669"/>
    <property type="project" value="InterPro"/>
</dbReference>
<dbReference type="Pfam" id="PF26113">
    <property type="entry name" value="GH16_XgeA"/>
    <property type="match status" value="1"/>
</dbReference>
<dbReference type="CDD" id="cd08023">
    <property type="entry name" value="GH16_laminarinase_like"/>
    <property type="match status" value="1"/>
</dbReference>
<protein>
    <submittedName>
        <fullName evidence="2">Glycoside hydrolase family 16 protein</fullName>
    </submittedName>
</protein>
<dbReference type="Proteomes" id="UP000241818">
    <property type="component" value="Unassembled WGS sequence"/>
</dbReference>
<proteinExistence type="predicted"/>
<reference evidence="2 3" key="1">
    <citation type="journal article" date="2018" name="New Phytol.">
        <title>Comparative genomics and transcriptomics depict ericoid mycorrhizal fungi as versatile saprotrophs and plant mutualists.</title>
        <authorList>
            <person name="Martino E."/>
            <person name="Morin E."/>
            <person name="Grelet G.A."/>
            <person name="Kuo A."/>
            <person name="Kohler A."/>
            <person name="Daghino S."/>
            <person name="Barry K.W."/>
            <person name="Cichocki N."/>
            <person name="Clum A."/>
            <person name="Dockter R.B."/>
            <person name="Hainaut M."/>
            <person name="Kuo R.C."/>
            <person name="LaButti K."/>
            <person name="Lindahl B.D."/>
            <person name="Lindquist E.A."/>
            <person name="Lipzen A."/>
            <person name="Khouja H.R."/>
            <person name="Magnuson J."/>
            <person name="Murat C."/>
            <person name="Ohm R.A."/>
            <person name="Singer S.W."/>
            <person name="Spatafora J.W."/>
            <person name="Wang M."/>
            <person name="Veneault-Fourrey C."/>
            <person name="Henrissat B."/>
            <person name="Grigoriev I.V."/>
            <person name="Martin F.M."/>
            <person name="Perotto S."/>
        </authorList>
    </citation>
    <scope>NUCLEOTIDE SEQUENCE [LARGE SCALE GENOMIC DNA]</scope>
    <source>
        <strain evidence="2 3">ATCC 22711</strain>
    </source>
</reference>
<evidence type="ECO:0000313" key="2">
    <source>
        <dbReference type="EMBL" id="PSS25538.1"/>
    </source>
</evidence>
<dbReference type="EMBL" id="KZ679007">
    <property type="protein sequence ID" value="PSS25538.1"/>
    <property type="molecule type" value="Genomic_DNA"/>
</dbReference>
<keyword evidence="3" id="KW-1185">Reference proteome</keyword>
<dbReference type="InterPro" id="IPR050546">
    <property type="entry name" value="Glycosyl_Hydrlase_16"/>
</dbReference>
<evidence type="ECO:0000313" key="3">
    <source>
        <dbReference type="Proteomes" id="UP000241818"/>
    </source>
</evidence>
<dbReference type="GO" id="GO:0004553">
    <property type="term" value="F:hydrolase activity, hydrolyzing O-glycosyl compounds"/>
    <property type="evidence" value="ECO:0007669"/>
    <property type="project" value="InterPro"/>
</dbReference>
<organism evidence="2 3">
    <name type="scientific">Amorphotheca resinae ATCC 22711</name>
    <dbReference type="NCBI Taxonomy" id="857342"/>
    <lineage>
        <taxon>Eukaryota</taxon>
        <taxon>Fungi</taxon>
        <taxon>Dikarya</taxon>
        <taxon>Ascomycota</taxon>
        <taxon>Pezizomycotina</taxon>
        <taxon>Leotiomycetes</taxon>
        <taxon>Helotiales</taxon>
        <taxon>Amorphothecaceae</taxon>
        <taxon>Amorphotheca</taxon>
    </lineage>
</organism>
<dbReference type="SUPFAM" id="SSF49899">
    <property type="entry name" value="Concanavalin A-like lectins/glucanases"/>
    <property type="match status" value="1"/>
</dbReference>
<dbReference type="PROSITE" id="PS51762">
    <property type="entry name" value="GH16_2"/>
    <property type="match status" value="1"/>
</dbReference>